<dbReference type="AlphaFoldDB" id="A0AAV2QMW5"/>
<protein>
    <submittedName>
        <fullName evidence="2">Uncharacterized protein</fullName>
    </submittedName>
</protein>
<accession>A0AAV2QMW5</accession>
<evidence type="ECO:0000256" key="1">
    <source>
        <dbReference type="SAM" id="SignalP"/>
    </source>
</evidence>
<keyword evidence="1" id="KW-0732">Signal</keyword>
<organism evidence="2 3">
    <name type="scientific">Meganyctiphanes norvegica</name>
    <name type="common">Northern krill</name>
    <name type="synonym">Thysanopoda norvegica</name>
    <dbReference type="NCBI Taxonomy" id="48144"/>
    <lineage>
        <taxon>Eukaryota</taxon>
        <taxon>Metazoa</taxon>
        <taxon>Ecdysozoa</taxon>
        <taxon>Arthropoda</taxon>
        <taxon>Crustacea</taxon>
        <taxon>Multicrustacea</taxon>
        <taxon>Malacostraca</taxon>
        <taxon>Eumalacostraca</taxon>
        <taxon>Eucarida</taxon>
        <taxon>Euphausiacea</taxon>
        <taxon>Euphausiidae</taxon>
        <taxon>Meganyctiphanes</taxon>
    </lineage>
</organism>
<evidence type="ECO:0000313" key="3">
    <source>
        <dbReference type="Proteomes" id="UP001497623"/>
    </source>
</evidence>
<evidence type="ECO:0000313" key="2">
    <source>
        <dbReference type="EMBL" id="CAL4092999.1"/>
    </source>
</evidence>
<comment type="caution">
    <text evidence="2">The sequence shown here is derived from an EMBL/GenBank/DDBJ whole genome shotgun (WGS) entry which is preliminary data.</text>
</comment>
<proteinExistence type="predicted"/>
<reference evidence="2 3" key="1">
    <citation type="submission" date="2024-05" db="EMBL/GenBank/DDBJ databases">
        <authorList>
            <person name="Wallberg A."/>
        </authorList>
    </citation>
    <scope>NUCLEOTIDE SEQUENCE [LARGE SCALE GENOMIC DNA]</scope>
</reference>
<feature type="non-terminal residue" evidence="2">
    <location>
        <position position="163"/>
    </location>
</feature>
<name>A0AAV2QMW5_MEGNR</name>
<sequence>MNTLLPMTAVLMLLIPCALTSEPNGSLRMAIARWAESKGTDLRRVVRRLDNSKTKIEPNEPYVVHGKNNPLSRGVTSAIVWRQNFTEPGTYSLTHTFKKKLSATWNWSRQHNMDYLLNISQPVYIKVPDDSKFTVDIDGHNKDFWEFNTPLPWNEAEATCRAA</sequence>
<keyword evidence="3" id="KW-1185">Reference proteome</keyword>
<dbReference type="EMBL" id="CAXKWB010008908">
    <property type="protein sequence ID" value="CAL4092999.1"/>
    <property type="molecule type" value="Genomic_DNA"/>
</dbReference>
<feature type="chain" id="PRO_5043517091" evidence="1">
    <location>
        <begin position="21"/>
        <end position="163"/>
    </location>
</feature>
<feature type="signal peptide" evidence="1">
    <location>
        <begin position="1"/>
        <end position="20"/>
    </location>
</feature>
<dbReference type="Proteomes" id="UP001497623">
    <property type="component" value="Unassembled WGS sequence"/>
</dbReference>
<gene>
    <name evidence="2" type="ORF">MNOR_LOCUS14697</name>
</gene>